<comment type="caution">
    <text evidence="1">The sequence shown here is derived from an EMBL/GenBank/DDBJ whole genome shotgun (WGS) entry which is preliminary data.</text>
</comment>
<evidence type="ECO:0000313" key="2">
    <source>
        <dbReference type="Proteomes" id="UP000252517"/>
    </source>
</evidence>
<reference evidence="1 2" key="1">
    <citation type="submission" date="2014-07" db="EMBL/GenBank/DDBJ databases">
        <title>Draft genome sequence of Thalassospira profundimaris S25-3-2.</title>
        <authorList>
            <person name="Lai Q."/>
            <person name="Shao Z."/>
        </authorList>
    </citation>
    <scope>NUCLEOTIDE SEQUENCE [LARGE SCALE GENOMIC DNA]</scope>
    <source>
        <strain evidence="1 2">S25-3-2</strain>
    </source>
</reference>
<organism evidence="1 2">
    <name type="scientific">Thalassospira profundimaris</name>
    <dbReference type="NCBI Taxonomy" id="502049"/>
    <lineage>
        <taxon>Bacteria</taxon>
        <taxon>Pseudomonadati</taxon>
        <taxon>Pseudomonadota</taxon>
        <taxon>Alphaproteobacteria</taxon>
        <taxon>Rhodospirillales</taxon>
        <taxon>Thalassospiraceae</taxon>
        <taxon>Thalassospira</taxon>
    </lineage>
</organism>
<protein>
    <submittedName>
        <fullName evidence="1">Uncharacterized protein</fullName>
    </submittedName>
</protein>
<dbReference type="EMBL" id="JPWH01000001">
    <property type="protein sequence ID" value="RCK54045.1"/>
    <property type="molecule type" value="Genomic_DNA"/>
</dbReference>
<dbReference type="AlphaFoldDB" id="A0A367XK89"/>
<sequence>MKIAQIAMLVRRMVEQFLGQSLVYTFRKRGIFYFSYRVHAGIKLKYAFKCIFLKLITRPESEYKAHMDDF</sequence>
<name>A0A367XK89_9PROT</name>
<dbReference type="Proteomes" id="UP000252517">
    <property type="component" value="Unassembled WGS sequence"/>
</dbReference>
<gene>
    <name evidence="1" type="ORF">TH25_01480</name>
</gene>
<evidence type="ECO:0000313" key="1">
    <source>
        <dbReference type="EMBL" id="RCK54045.1"/>
    </source>
</evidence>
<accession>A0A367XK89</accession>
<proteinExistence type="predicted"/>